<keyword evidence="1" id="KW-0723">Serine/threonine-protein kinase</keyword>
<proteinExistence type="predicted"/>
<dbReference type="GO" id="GO:0004674">
    <property type="term" value="F:protein serine/threonine kinase activity"/>
    <property type="evidence" value="ECO:0007669"/>
    <property type="project" value="UniProtKB-KW"/>
</dbReference>
<dbReference type="AlphaFoldDB" id="G7VD87"/>
<dbReference type="BioCyc" id="PSP1104324:GJSN-7-MONOMER"/>
<keyword evidence="1" id="KW-0808">Transferase</keyword>
<dbReference type="eggNOG" id="arCOG01182">
    <property type="taxonomic scope" value="Archaea"/>
</dbReference>
<reference evidence="1 2" key="1">
    <citation type="journal article" date="2012" name="J. Bacteriol.">
        <title>Complete genome sequence of strain 1860, a crenarchaeon of the genus pyrobaculum able to grow with various electron acceptors.</title>
        <authorList>
            <person name="Mardanov A.V."/>
            <person name="Gumerov V.M."/>
            <person name="Slobodkina G.B."/>
            <person name="Beletsky A.V."/>
            <person name="Bonch-Osmolovskaya E.A."/>
            <person name="Ravin N.V."/>
            <person name="Skryabin K.G."/>
        </authorList>
    </citation>
    <scope>NUCLEOTIDE SEQUENCE [LARGE SCALE GENOMIC DNA]</scope>
    <source>
        <strain evidence="1 2">1860</strain>
    </source>
</reference>
<evidence type="ECO:0000313" key="2">
    <source>
        <dbReference type="Proteomes" id="UP000005867"/>
    </source>
</evidence>
<evidence type="ECO:0000313" key="1">
    <source>
        <dbReference type="EMBL" id="AET31477.1"/>
    </source>
</evidence>
<dbReference type="InterPro" id="IPR011009">
    <property type="entry name" value="Kinase-like_dom_sf"/>
</dbReference>
<dbReference type="PANTHER" id="PTHR37171:SF1">
    <property type="entry name" value="SERINE_THREONINE-PROTEIN KINASE YRZF-RELATED"/>
    <property type="match status" value="1"/>
</dbReference>
<keyword evidence="2" id="KW-1185">Reference proteome</keyword>
<dbReference type="KEGG" id="pyr:P186_0007"/>
<keyword evidence="1" id="KW-0418">Kinase</keyword>
<name>G7VD87_9CREN</name>
<dbReference type="SUPFAM" id="SSF56112">
    <property type="entry name" value="Protein kinase-like (PK-like)"/>
    <property type="match status" value="1"/>
</dbReference>
<organism evidence="1 2">
    <name type="scientific">Pyrobaculum ferrireducens</name>
    <dbReference type="NCBI Taxonomy" id="1104324"/>
    <lineage>
        <taxon>Archaea</taxon>
        <taxon>Thermoproteota</taxon>
        <taxon>Thermoprotei</taxon>
        <taxon>Thermoproteales</taxon>
        <taxon>Thermoproteaceae</taxon>
        <taxon>Pyrobaculum</taxon>
    </lineage>
</organism>
<dbReference type="Proteomes" id="UP000005867">
    <property type="component" value="Chromosome"/>
</dbReference>
<accession>G7VD87</accession>
<protein>
    <submittedName>
        <fullName evidence="1">Putative serine/threonine protein kinase</fullName>
    </submittedName>
</protein>
<dbReference type="InterPro" id="IPR052396">
    <property type="entry name" value="Meiotic_Drive_Suppr_Kinase"/>
</dbReference>
<dbReference type="HOGENOM" id="CLU_095575_0_0_2"/>
<sequence>MFIKFLLRSYVPDSAAVLLLHTLGGGVRHVASVLLQIEELQLEVLEGGSVMLNGFYVVGKGTNSVVYRCRPRLGGFDLACKIRRGDSTRPSLAQEGQLLHIANSVGVGPRLYTYSRDVIAYRYVDGVPLERWWGGAGSQQRRDLVEDLLTQAFRLDAAGVSHNELSRLERHVIVEGGRPVIIDFESATLGGGRNVTQVANGLMRLGLKPPVDALRRYKSCMCRDALDEVLRGFLSQL</sequence>
<gene>
    <name evidence="1" type="ORF">P186_0007</name>
</gene>
<dbReference type="PANTHER" id="PTHR37171">
    <property type="entry name" value="SERINE/THREONINE-PROTEIN KINASE YRZF-RELATED"/>
    <property type="match status" value="1"/>
</dbReference>
<dbReference type="STRING" id="1104324.P186_0007"/>
<dbReference type="EMBL" id="CP003098">
    <property type="protein sequence ID" value="AET31477.1"/>
    <property type="molecule type" value="Genomic_DNA"/>
</dbReference>